<gene>
    <name evidence="2" type="ORF">ACFPIH_26090</name>
</gene>
<comment type="caution">
    <text evidence="2">The sequence shown here is derived from an EMBL/GenBank/DDBJ whole genome shotgun (WGS) entry which is preliminary data.</text>
</comment>
<organism evidence="2 3">
    <name type="scientific">Streptomyces vulcanius</name>
    <dbReference type="NCBI Taxonomy" id="1441876"/>
    <lineage>
        <taxon>Bacteria</taxon>
        <taxon>Bacillati</taxon>
        <taxon>Actinomycetota</taxon>
        <taxon>Actinomycetes</taxon>
        <taxon>Kitasatosporales</taxon>
        <taxon>Streptomycetaceae</taxon>
        <taxon>Streptomyces</taxon>
    </lineage>
</organism>
<protein>
    <submittedName>
        <fullName evidence="2">Uncharacterized protein</fullName>
    </submittedName>
</protein>
<dbReference type="Proteomes" id="UP001595839">
    <property type="component" value="Unassembled WGS sequence"/>
</dbReference>
<feature type="region of interest" description="Disordered" evidence="1">
    <location>
        <begin position="80"/>
        <end position="101"/>
    </location>
</feature>
<keyword evidence="3" id="KW-1185">Reference proteome</keyword>
<accession>A0ABV9AWS9</accession>
<dbReference type="EMBL" id="JBHSFK010000017">
    <property type="protein sequence ID" value="MFC4502941.1"/>
    <property type="molecule type" value="Genomic_DNA"/>
</dbReference>
<proteinExistence type="predicted"/>
<name>A0ABV9AWS9_9ACTN</name>
<evidence type="ECO:0000313" key="2">
    <source>
        <dbReference type="EMBL" id="MFC4502941.1"/>
    </source>
</evidence>
<evidence type="ECO:0000313" key="3">
    <source>
        <dbReference type="Proteomes" id="UP001595839"/>
    </source>
</evidence>
<dbReference type="RefSeq" id="WP_381167378.1">
    <property type="nucleotide sequence ID" value="NZ_JBHSFK010000017.1"/>
</dbReference>
<sequence length="101" mass="11001">MSIWVRAPMRVRTSPTVTGSKPPDRTVFQRLCTARNANESGATSWLSSSFQRRQALTGQRCAQKPYGTSTVRGAILDTRTSTISPRPSGSSVMASCSWSFS</sequence>
<evidence type="ECO:0000256" key="1">
    <source>
        <dbReference type="SAM" id="MobiDB-lite"/>
    </source>
</evidence>
<reference evidence="3" key="1">
    <citation type="journal article" date="2019" name="Int. J. Syst. Evol. Microbiol.">
        <title>The Global Catalogue of Microorganisms (GCM) 10K type strain sequencing project: providing services to taxonomists for standard genome sequencing and annotation.</title>
        <authorList>
            <consortium name="The Broad Institute Genomics Platform"/>
            <consortium name="The Broad Institute Genome Sequencing Center for Infectious Disease"/>
            <person name="Wu L."/>
            <person name="Ma J."/>
        </authorList>
    </citation>
    <scope>NUCLEOTIDE SEQUENCE [LARGE SCALE GENOMIC DNA]</scope>
    <source>
        <strain evidence="3">CGMCC 4.7177</strain>
    </source>
</reference>